<dbReference type="AlphaFoldDB" id="A0ABC9B0R6"/>
<dbReference type="SUPFAM" id="SSF56112">
    <property type="entry name" value="Protein kinase-like (PK-like)"/>
    <property type="match status" value="1"/>
</dbReference>
<comment type="subcellular location">
    <subcellularLocation>
        <location evidence="1">Membrane</location>
        <topology evidence="1">Single-pass type I membrane protein</topology>
    </subcellularLocation>
</comment>
<dbReference type="SUPFAM" id="SSF57196">
    <property type="entry name" value="EGF/Laminin"/>
    <property type="match status" value="1"/>
</dbReference>
<evidence type="ECO:0000259" key="14">
    <source>
        <dbReference type="PROSITE" id="PS50026"/>
    </source>
</evidence>
<dbReference type="InterPro" id="IPR000742">
    <property type="entry name" value="EGF"/>
</dbReference>
<evidence type="ECO:0000313" key="16">
    <source>
        <dbReference type="Proteomes" id="UP001497457"/>
    </source>
</evidence>
<proteinExistence type="predicted"/>
<dbReference type="GO" id="GO:0016020">
    <property type="term" value="C:membrane"/>
    <property type="evidence" value="ECO:0007669"/>
    <property type="project" value="UniProtKB-SubCell"/>
</dbReference>
<dbReference type="Pfam" id="PF07714">
    <property type="entry name" value="PK_Tyr_Ser-Thr"/>
    <property type="match status" value="1"/>
</dbReference>
<keyword evidence="5 11" id="KW-0547">Nucleotide-binding</keyword>
<evidence type="ECO:0000256" key="6">
    <source>
        <dbReference type="ARBA" id="ARBA00022777"/>
    </source>
</evidence>
<keyword evidence="8 10" id="KW-1015">Disulfide bond</keyword>
<evidence type="ECO:0000256" key="7">
    <source>
        <dbReference type="ARBA" id="ARBA00022840"/>
    </source>
</evidence>
<evidence type="ECO:0008006" key="17">
    <source>
        <dbReference type="Google" id="ProtNLM"/>
    </source>
</evidence>
<evidence type="ECO:0000256" key="3">
    <source>
        <dbReference type="ARBA" id="ARBA00022679"/>
    </source>
</evidence>
<dbReference type="PROSITE" id="PS00108">
    <property type="entry name" value="PROTEIN_KINASE_ST"/>
    <property type="match status" value="1"/>
</dbReference>
<dbReference type="PROSITE" id="PS00010">
    <property type="entry name" value="ASX_HYDROXYL"/>
    <property type="match status" value="1"/>
</dbReference>
<keyword evidence="4 12" id="KW-0732">Signal</keyword>
<feature type="domain" description="EGF-like" evidence="14">
    <location>
        <begin position="319"/>
        <end position="357"/>
    </location>
</feature>
<dbReference type="InterPro" id="IPR011009">
    <property type="entry name" value="Kinase-like_dom_sf"/>
</dbReference>
<dbReference type="EMBL" id="OZ075134">
    <property type="protein sequence ID" value="CAL4990887.1"/>
    <property type="molecule type" value="Genomic_DNA"/>
</dbReference>
<evidence type="ECO:0000256" key="1">
    <source>
        <dbReference type="ARBA" id="ARBA00004479"/>
    </source>
</evidence>
<organism evidence="15 16">
    <name type="scientific">Urochloa decumbens</name>
    <dbReference type="NCBI Taxonomy" id="240449"/>
    <lineage>
        <taxon>Eukaryota</taxon>
        <taxon>Viridiplantae</taxon>
        <taxon>Streptophyta</taxon>
        <taxon>Embryophyta</taxon>
        <taxon>Tracheophyta</taxon>
        <taxon>Spermatophyta</taxon>
        <taxon>Magnoliopsida</taxon>
        <taxon>Liliopsida</taxon>
        <taxon>Poales</taxon>
        <taxon>Poaceae</taxon>
        <taxon>PACMAD clade</taxon>
        <taxon>Panicoideae</taxon>
        <taxon>Panicodae</taxon>
        <taxon>Paniceae</taxon>
        <taxon>Melinidinae</taxon>
        <taxon>Urochloa</taxon>
    </lineage>
</organism>
<comment type="caution">
    <text evidence="10">Lacks conserved residue(s) required for the propagation of feature annotation.</text>
</comment>
<accession>A0ABC9B0R6</accession>
<dbReference type="GO" id="GO:0004674">
    <property type="term" value="F:protein serine/threonine kinase activity"/>
    <property type="evidence" value="ECO:0007669"/>
    <property type="project" value="UniProtKB-KW"/>
</dbReference>
<keyword evidence="7 11" id="KW-0067">ATP-binding</keyword>
<reference evidence="16" key="1">
    <citation type="submission" date="2024-06" db="EMBL/GenBank/DDBJ databases">
        <authorList>
            <person name="Ryan C."/>
        </authorList>
    </citation>
    <scope>NUCLEOTIDE SEQUENCE [LARGE SCALE GENOMIC DNA]</scope>
</reference>
<dbReference type="InterPro" id="IPR000719">
    <property type="entry name" value="Prot_kinase_dom"/>
</dbReference>
<feature type="chain" id="PRO_5044795222" description="Protein kinase domain-containing protein" evidence="12">
    <location>
        <begin position="28"/>
        <end position="714"/>
    </location>
</feature>
<dbReference type="InterPro" id="IPR017441">
    <property type="entry name" value="Protein_kinase_ATP_BS"/>
</dbReference>
<evidence type="ECO:0000256" key="10">
    <source>
        <dbReference type="PROSITE-ProRule" id="PRU00076"/>
    </source>
</evidence>
<keyword evidence="9" id="KW-0325">Glycoprotein</keyword>
<dbReference type="InterPro" id="IPR045274">
    <property type="entry name" value="WAK-like"/>
</dbReference>
<reference evidence="15 16" key="2">
    <citation type="submission" date="2024-10" db="EMBL/GenBank/DDBJ databases">
        <authorList>
            <person name="Ryan C."/>
        </authorList>
    </citation>
    <scope>NUCLEOTIDE SEQUENCE [LARGE SCALE GENOMIC DNA]</scope>
</reference>
<evidence type="ECO:0000256" key="12">
    <source>
        <dbReference type="SAM" id="SignalP"/>
    </source>
</evidence>
<dbReference type="Gene3D" id="1.10.510.10">
    <property type="entry name" value="Transferase(Phosphotransferase) domain 1"/>
    <property type="match status" value="1"/>
</dbReference>
<keyword evidence="16" id="KW-1185">Reference proteome</keyword>
<keyword evidence="3" id="KW-0808">Transferase</keyword>
<dbReference type="InterPro" id="IPR008271">
    <property type="entry name" value="Ser/Thr_kinase_AS"/>
</dbReference>
<dbReference type="CDD" id="cd00054">
    <property type="entry name" value="EGF_CA"/>
    <property type="match status" value="1"/>
</dbReference>
<dbReference type="SMART" id="SM00220">
    <property type="entry name" value="S_TKc"/>
    <property type="match status" value="1"/>
</dbReference>
<protein>
    <recommendedName>
        <fullName evidence="17">Protein kinase domain-containing protein</fullName>
    </recommendedName>
</protein>
<keyword evidence="10" id="KW-0245">EGF-like domain</keyword>
<feature type="disulfide bond" evidence="10">
    <location>
        <begin position="347"/>
        <end position="356"/>
    </location>
</feature>
<dbReference type="PROSITE" id="PS50011">
    <property type="entry name" value="PROTEIN_KINASE_DOM"/>
    <property type="match status" value="1"/>
</dbReference>
<dbReference type="Gene3D" id="2.10.25.10">
    <property type="entry name" value="Laminin"/>
    <property type="match status" value="1"/>
</dbReference>
<dbReference type="PROSITE" id="PS50026">
    <property type="entry name" value="EGF_3"/>
    <property type="match status" value="1"/>
</dbReference>
<evidence type="ECO:0000256" key="8">
    <source>
        <dbReference type="ARBA" id="ARBA00023157"/>
    </source>
</evidence>
<dbReference type="PROSITE" id="PS00022">
    <property type="entry name" value="EGF_1"/>
    <property type="match status" value="1"/>
</dbReference>
<dbReference type="Proteomes" id="UP001497457">
    <property type="component" value="Chromosome 24b"/>
</dbReference>
<dbReference type="Pfam" id="PF13947">
    <property type="entry name" value="GUB_WAK_bind"/>
    <property type="match status" value="1"/>
</dbReference>
<dbReference type="PANTHER" id="PTHR27005:SF162">
    <property type="entry name" value="OS11G0691500 PROTEIN"/>
    <property type="match status" value="1"/>
</dbReference>
<evidence type="ECO:0000313" key="15">
    <source>
        <dbReference type="EMBL" id="CAL4990887.1"/>
    </source>
</evidence>
<evidence type="ECO:0000256" key="4">
    <source>
        <dbReference type="ARBA" id="ARBA00022729"/>
    </source>
</evidence>
<sequence length="714" mass="78463">MKMKYLTAKPQLLQLLCLLLSPALVLSGRMLESASAPTPAAVPGAMGGLRPGCPPQSMCGDITIPYPFSIIQGCSLNESFMISCNHSYNPPRPFYREYEVNNITPETGEMNVSAPVAHVCYNSSRTTANTEPRTYNFTGTPFLISPEKNEFTGIGCYTLALLGDWNGDDDDDNYLSGCVTTCLGLDKAAKDGENCTGQGCCQTPTLPRDLDILKVVLSSGGAKPVNPAWKYSRCSYGFVAAKTWYKFKRGDLNGTGDMAPGKRVPLVLDWAIPDSKVGACASNHSHPEPVREGRQWYICKCSNGYRGNPYIDGAGGCKYVQKCKLGKSNCGSDRDCVDIDGTYRCKCKVGRSGPDCHPIFSAKEAAVLATFAARLLLALLVWFAWNVHKEADRRDIFDKNGGEILKHMNINIFTESQLENITNHYDTPIGRGAFGKVYRGTTHENLRVAVKRSVVEGTKPSKDHDMVNEIATLFEIRHANLVRLIGCCLETEVPMLVLEYVSNGSLYSVLHCGSTPRVLPLSVRLDIAIGSAQALAYMHSHGGHSLVHGDVKTGNILLGDNLTPKVSDFGSSKLESIARHGNFCVMGDLSYIDPVYKETGHFTQKSDVYSFGVVLLELITRKTPRYGNNTSLTVEFMKSCKEEGNGRKMYDRDIILSDGEAQSHRYVECLDQIGMLAIRCLKEDKDERPSMEEVVEELMQVKLKARGDTSCKTS</sequence>
<dbReference type="InterPro" id="IPR025287">
    <property type="entry name" value="WAK_GUB"/>
</dbReference>
<dbReference type="InterPro" id="IPR001245">
    <property type="entry name" value="Ser-Thr/Tyr_kinase_cat_dom"/>
</dbReference>
<keyword evidence="2" id="KW-0723">Serine/threonine-protein kinase</keyword>
<evidence type="ECO:0000256" key="5">
    <source>
        <dbReference type="ARBA" id="ARBA00022741"/>
    </source>
</evidence>
<gene>
    <name evidence="15" type="ORF">URODEC1_LOCUS60419</name>
</gene>
<feature type="binding site" evidence="11">
    <location>
        <position position="451"/>
    </location>
    <ligand>
        <name>ATP</name>
        <dbReference type="ChEBI" id="CHEBI:30616"/>
    </ligand>
</feature>
<dbReference type="Gene3D" id="3.30.200.20">
    <property type="entry name" value="Phosphorylase Kinase, domain 1"/>
    <property type="match status" value="1"/>
</dbReference>
<keyword evidence="6" id="KW-0418">Kinase</keyword>
<dbReference type="PANTHER" id="PTHR27005">
    <property type="entry name" value="WALL-ASSOCIATED RECEPTOR KINASE-LIKE 21"/>
    <property type="match status" value="1"/>
</dbReference>
<feature type="signal peptide" evidence="12">
    <location>
        <begin position="1"/>
        <end position="27"/>
    </location>
</feature>
<name>A0ABC9B0R6_9POAL</name>
<evidence type="ECO:0000256" key="11">
    <source>
        <dbReference type="PROSITE-ProRule" id="PRU10141"/>
    </source>
</evidence>
<dbReference type="InterPro" id="IPR000152">
    <property type="entry name" value="EGF-type_Asp/Asn_hydroxyl_site"/>
</dbReference>
<evidence type="ECO:0000256" key="9">
    <source>
        <dbReference type="ARBA" id="ARBA00023180"/>
    </source>
</evidence>
<dbReference type="GO" id="GO:0005524">
    <property type="term" value="F:ATP binding"/>
    <property type="evidence" value="ECO:0007669"/>
    <property type="project" value="UniProtKB-UniRule"/>
</dbReference>
<evidence type="ECO:0000256" key="2">
    <source>
        <dbReference type="ARBA" id="ARBA00022527"/>
    </source>
</evidence>
<dbReference type="PROSITE" id="PS00107">
    <property type="entry name" value="PROTEIN_KINASE_ATP"/>
    <property type="match status" value="1"/>
</dbReference>
<evidence type="ECO:0000259" key="13">
    <source>
        <dbReference type="PROSITE" id="PS50011"/>
    </source>
</evidence>
<feature type="domain" description="Protein kinase" evidence="13">
    <location>
        <begin position="423"/>
        <end position="703"/>
    </location>
</feature>